<feature type="compositionally biased region" description="Gly residues" evidence="5">
    <location>
        <begin position="17"/>
        <end position="33"/>
    </location>
</feature>
<feature type="transmembrane region" description="Helical" evidence="6">
    <location>
        <begin position="41"/>
        <end position="61"/>
    </location>
</feature>
<keyword evidence="3 6" id="KW-1133">Transmembrane helix</keyword>
<dbReference type="SUPFAM" id="SSF55486">
    <property type="entry name" value="Metalloproteases ('zincins'), catalytic domain"/>
    <property type="match status" value="1"/>
</dbReference>
<dbReference type="PANTHER" id="PTHR30168:SF0">
    <property type="entry name" value="INNER MEMBRANE PROTEIN"/>
    <property type="match status" value="1"/>
</dbReference>
<dbReference type="InterPro" id="IPR007343">
    <property type="entry name" value="Uncharacterised_pept_Zn_put"/>
</dbReference>
<comment type="subcellular location">
    <subcellularLocation>
        <location evidence="1">Membrane</location>
        <topology evidence="1">Single-pass membrane protein</topology>
    </subcellularLocation>
</comment>
<sequence length="316" mass="32603">MTFNPNAEIRSDNVSRAGGGGGGGGFRPGGFRPGGRGRGGLKLGGGGGCVLVVILVIYIVMGGNPLDLLGGSDPTTTQQGPVAEGGALEECQTGEDANQRDDCLVQATVESADSLWAQLAPESGIDFVEPTGAIFDSTVQTGCGAATADVGPFYCPADSTLYVDVSFFDSLSSQYGADGGQLAKMYVVAHEYGHHIQNLSGTMDGLDRQSTGPQSDGVRLELQADCYAGVWANHASTSTDDNGQTMLSPLTEDDIDSALSAASAVGDDHIQGDVAGGEVRPETWTHGSSEQRRAWFTTGYQEGTVASCDTFSADQV</sequence>
<evidence type="ECO:0000313" key="7">
    <source>
        <dbReference type="EMBL" id="MFC5297710.1"/>
    </source>
</evidence>
<evidence type="ECO:0000256" key="5">
    <source>
        <dbReference type="SAM" id="MobiDB-lite"/>
    </source>
</evidence>
<reference evidence="8" key="1">
    <citation type="journal article" date="2019" name="Int. J. Syst. Evol. Microbiol.">
        <title>The Global Catalogue of Microorganisms (GCM) 10K type strain sequencing project: providing services to taxonomists for standard genome sequencing and annotation.</title>
        <authorList>
            <consortium name="The Broad Institute Genomics Platform"/>
            <consortium name="The Broad Institute Genome Sequencing Center for Infectious Disease"/>
            <person name="Wu L."/>
            <person name="Ma J."/>
        </authorList>
    </citation>
    <scope>NUCLEOTIDE SEQUENCE [LARGE SCALE GENOMIC DNA]</scope>
    <source>
        <strain evidence="8">CGMCC 1.16455</strain>
    </source>
</reference>
<gene>
    <name evidence="7" type="ORF">ACFPK8_09335</name>
</gene>
<evidence type="ECO:0000256" key="4">
    <source>
        <dbReference type="ARBA" id="ARBA00023136"/>
    </source>
</evidence>
<accession>A0ABW0FIJ9</accession>
<name>A0ABW0FIJ9_9MICO</name>
<feature type="region of interest" description="Disordered" evidence="5">
    <location>
        <begin position="1"/>
        <end position="33"/>
    </location>
</feature>
<dbReference type="Proteomes" id="UP001595937">
    <property type="component" value="Unassembled WGS sequence"/>
</dbReference>
<keyword evidence="8" id="KW-1185">Reference proteome</keyword>
<protein>
    <submittedName>
        <fullName evidence="7">Neutral zinc metallopeptidase</fullName>
    </submittedName>
</protein>
<evidence type="ECO:0000256" key="3">
    <source>
        <dbReference type="ARBA" id="ARBA00022989"/>
    </source>
</evidence>
<comment type="caution">
    <text evidence="7">The sequence shown here is derived from an EMBL/GenBank/DDBJ whole genome shotgun (WGS) entry which is preliminary data.</text>
</comment>
<evidence type="ECO:0000313" key="8">
    <source>
        <dbReference type="Proteomes" id="UP001595937"/>
    </source>
</evidence>
<dbReference type="PANTHER" id="PTHR30168">
    <property type="entry name" value="PUTATIVE MEMBRANE PROTEIN YPFJ"/>
    <property type="match status" value="1"/>
</dbReference>
<dbReference type="Pfam" id="PF04228">
    <property type="entry name" value="Zn_peptidase"/>
    <property type="match status" value="1"/>
</dbReference>
<evidence type="ECO:0000256" key="6">
    <source>
        <dbReference type="SAM" id="Phobius"/>
    </source>
</evidence>
<dbReference type="EMBL" id="JBHSLN010000022">
    <property type="protein sequence ID" value="MFC5297710.1"/>
    <property type="molecule type" value="Genomic_DNA"/>
</dbReference>
<organism evidence="7 8">
    <name type="scientific">Brachybacterium tyrofermentans</name>
    <dbReference type="NCBI Taxonomy" id="47848"/>
    <lineage>
        <taxon>Bacteria</taxon>
        <taxon>Bacillati</taxon>
        <taxon>Actinomycetota</taxon>
        <taxon>Actinomycetes</taxon>
        <taxon>Micrococcales</taxon>
        <taxon>Dermabacteraceae</taxon>
        <taxon>Brachybacterium</taxon>
    </lineage>
</organism>
<keyword evidence="2 6" id="KW-0812">Transmembrane</keyword>
<dbReference type="GeneID" id="303295759"/>
<evidence type="ECO:0000256" key="2">
    <source>
        <dbReference type="ARBA" id="ARBA00022692"/>
    </source>
</evidence>
<evidence type="ECO:0000256" key="1">
    <source>
        <dbReference type="ARBA" id="ARBA00004167"/>
    </source>
</evidence>
<proteinExistence type="predicted"/>
<keyword evidence="4 6" id="KW-0472">Membrane</keyword>
<dbReference type="RefSeq" id="WP_193118218.1">
    <property type="nucleotide sequence ID" value="NZ_BAAAIR010000006.1"/>
</dbReference>